<dbReference type="InterPro" id="IPR036264">
    <property type="entry name" value="Bact_exopeptidase_dim_dom"/>
</dbReference>
<dbReference type="InterPro" id="IPR002933">
    <property type="entry name" value="Peptidase_M20"/>
</dbReference>
<comment type="cofactor">
    <cofactor evidence="1">
        <name>Mn(2+)</name>
        <dbReference type="ChEBI" id="CHEBI:29035"/>
    </cofactor>
    <text evidence="1">The Mn(2+) ion enhances activity.</text>
</comment>
<dbReference type="SUPFAM" id="SSF55031">
    <property type="entry name" value="Bacterial exopeptidase dimerisation domain"/>
    <property type="match status" value="1"/>
</dbReference>
<dbReference type="InterPro" id="IPR011650">
    <property type="entry name" value="Peptidase_M20_dimer"/>
</dbReference>
<dbReference type="GO" id="GO:0046872">
    <property type="term" value="F:metal ion binding"/>
    <property type="evidence" value="ECO:0007669"/>
    <property type="project" value="UniProtKB-KW"/>
</dbReference>
<dbReference type="EMBL" id="JYGE01000005">
    <property type="protein sequence ID" value="PSJ31195.1"/>
    <property type="molecule type" value="Genomic_DNA"/>
</dbReference>
<comment type="caution">
    <text evidence="3">The sequence shown here is derived from an EMBL/GenBank/DDBJ whole genome shotgun (WGS) entry which is preliminary data.</text>
</comment>
<dbReference type="RefSeq" id="WP_106776927.1">
    <property type="nucleotide sequence ID" value="NZ_JYGE01000005.1"/>
</dbReference>
<dbReference type="PANTHER" id="PTHR11014">
    <property type="entry name" value="PEPTIDASE M20 FAMILY MEMBER"/>
    <property type="match status" value="1"/>
</dbReference>
<evidence type="ECO:0000259" key="2">
    <source>
        <dbReference type="Pfam" id="PF07687"/>
    </source>
</evidence>
<feature type="binding site" evidence="1">
    <location>
        <position position="356"/>
    </location>
    <ligand>
        <name>Mn(2+)</name>
        <dbReference type="ChEBI" id="CHEBI:29035"/>
        <label>2</label>
    </ligand>
</feature>
<keyword evidence="1" id="KW-0464">Manganese</keyword>
<dbReference type="SUPFAM" id="SSF53187">
    <property type="entry name" value="Zn-dependent exopeptidases"/>
    <property type="match status" value="1"/>
</dbReference>
<dbReference type="CDD" id="cd03886">
    <property type="entry name" value="M20_Acy1"/>
    <property type="match status" value="1"/>
</dbReference>
<feature type="domain" description="Peptidase M20 dimerisation" evidence="2">
    <location>
        <begin position="182"/>
        <end position="273"/>
    </location>
</feature>
<dbReference type="Gene3D" id="3.40.630.10">
    <property type="entry name" value="Zn peptidases"/>
    <property type="match status" value="1"/>
</dbReference>
<evidence type="ECO:0000313" key="4">
    <source>
        <dbReference type="Proteomes" id="UP000241434"/>
    </source>
</evidence>
<feature type="binding site" evidence="1">
    <location>
        <position position="96"/>
    </location>
    <ligand>
        <name>Mn(2+)</name>
        <dbReference type="ChEBI" id="CHEBI:29035"/>
        <label>2</label>
    </ligand>
</feature>
<dbReference type="InterPro" id="IPR017439">
    <property type="entry name" value="Amidohydrolase"/>
</dbReference>
<keyword evidence="3" id="KW-0378">Hydrolase</keyword>
<accession>A0A2P7PZS0</accession>
<keyword evidence="3" id="KW-0645">Protease</keyword>
<dbReference type="PIRSF" id="PIRSF005962">
    <property type="entry name" value="Pept_M20D_amidohydro"/>
    <property type="match status" value="1"/>
</dbReference>
<name>A0A2P7PZS0_9FIRM</name>
<organism evidence="3 4">
    <name type="scientific">Peptostreptococcus russellii</name>
    <dbReference type="NCBI Taxonomy" id="215200"/>
    <lineage>
        <taxon>Bacteria</taxon>
        <taxon>Bacillati</taxon>
        <taxon>Bacillota</taxon>
        <taxon>Clostridia</taxon>
        <taxon>Peptostreptococcales</taxon>
        <taxon>Peptostreptococcaceae</taxon>
        <taxon>Peptostreptococcus</taxon>
    </lineage>
</organism>
<keyword evidence="4" id="KW-1185">Reference proteome</keyword>
<dbReference type="Pfam" id="PF01546">
    <property type="entry name" value="Peptidase_M20"/>
    <property type="match status" value="1"/>
</dbReference>
<dbReference type="AlphaFoldDB" id="A0A2P7PZS0"/>
<sequence length="382" mass="42735">MQNTTLEELKSWRRHLHSNPELSKQEFETTKYIREELESMGLEYETPLPTATIAKIKGKGDKYIILRADIDALPINEQNDIDFKSNNNGVMHACGHDAHTTMLLGAVKELLALSKDNKLNINILAVFQPSEESFGGANLLIYKYDFDKYDIDSAYALHINPDFKEGTIASRVGPIMASCNEFDVNIKGKSAHVGIRETGINAINASIQVYNQFQTIPTYDLDSKHTNIVHIGYMKVGEVMNSVAENGHLEGTIRSYNMNDIEIIKDRMKKICKGVSISTGCLVDLVLREGYPAVLNSDRLIGLAQAAAKKSDAEFILIEEPYLLGEDFSFFSKLTEINYSFIGIRNESLGYTSGLHTPTLMLREEALVYGVDYLVEIALSFK</sequence>
<dbReference type="NCBIfam" id="TIGR01891">
    <property type="entry name" value="amidohydrolases"/>
    <property type="match status" value="1"/>
</dbReference>
<proteinExistence type="predicted"/>
<protein>
    <submittedName>
        <fullName evidence="3">Carboxypeptidase</fullName>
    </submittedName>
</protein>
<evidence type="ECO:0000256" key="1">
    <source>
        <dbReference type="PIRSR" id="PIRSR005962-1"/>
    </source>
</evidence>
<dbReference type="Pfam" id="PF07687">
    <property type="entry name" value="M20_dimer"/>
    <property type="match status" value="1"/>
</dbReference>
<dbReference type="Proteomes" id="UP000241434">
    <property type="component" value="Unassembled WGS sequence"/>
</dbReference>
<reference evidence="3" key="1">
    <citation type="thesis" date="2015" institute="Rutgers" country="The State University of New Jersey, 14 College Farm Rd., New Brunswick, NJ, USA">
        <title>Ammonia toxicity in bacteria and its implications for treatment of and resource recovery from highly nitrogenous organic wastes.</title>
        <authorList>
            <person name="Luther A.K."/>
        </authorList>
    </citation>
    <scope>NUCLEOTIDE SEQUENCE</scope>
    <source>
        <strain evidence="3">RT-10B</strain>
    </source>
</reference>
<feature type="binding site" evidence="1">
    <location>
        <position position="94"/>
    </location>
    <ligand>
        <name>Mn(2+)</name>
        <dbReference type="ChEBI" id="CHEBI:29035"/>
        <label>2</label>
    </ligand>
</feature>
<gene>
    <name evidence="3" type="ORF">UF10_06005</name>
</gene>
<dbReference type="OrthoDB" id="9776731at2"/>
<dbReference type="GO" id="GO:0004180">
    <property type="term" value="F:carboxypeptidase activity"/>
    <property type="evidence" value="ECO:0007669"/>
    <property type="project" value="UniProtKB-KW"/>
</dbReference>
<dbReference type="PANTHER" id="PTHR11014:SF63">
    <property type="entry name" value="METALLOPEPTIDASE, PUTATIVE (AFU_ORTHOLOGUE AFUA_6G09600)-RELATED"/>
    <property type="match status" value="1"/>
</dbReference>
<keyword evidence="3" id="KW-0121">Carboxypeptidase</keyword>
<dbReference type="Gene3D" id="3.30.70.360">
    <property type="match status" value="1"/>
</dbReference>
<feature type="binding site" evidence="1">
    <location>
        <position position="158"/>
    </location>
    <ligand>
        <name>Mn(2+)</name>
        <dbReference type="ChEBI" id="CHEBI:29035"/>
        <label>2</label>
    </ligand>
</feature>
<evidence type="ECO:0000313" key="3">
    <source>
        <dbReference type="EMBL" id="PSJ31195.1"/>
    </source>
</evidence>
<feature type="binding site" evidence="1">
    <location>
        <position position="132"/>
    </location>
    <ligand>
        <name>Mn(2+)</name>
        <dbReference type="ChEBI" id="CHEBI:29035"/>
        <label>2</label>
    </ligand>
</feature>
<keyword evidence="1" id="KW-0479">Metal-binding</keyword>